<dbReference type="AlphaFoldDB" id="A0A9P7VWG4"/>
<dbReference type="PROSITE" id="PS00028">
    <property type="entry name" value="ZINC_FINGER_C2H2_1"/>
    <property type="match status" value="1"/>
</dbReference>
<evidence type="ECO:0000313" key="2">
    <source>
        <dbReference type="EMBL" id="KAG7448172.1"/>
    </source>
</evidence>
<reference evidence="2" key="1">
    <citation type="submission" date="2020-11" db="EMBL/GenBank/DDBJ databases">
        <title>Adaptations for nitrogen fixation in a non-lichenized fungal sporocarp promotes dispersal by wood-feeding termites.</title>
        <authorList>
            <consortium name="DOE Joint Genome Institute"/>
            <person name="Koch R.A."/>
            <person name="Yoon G."/>
            <person name="Arayal U."/>
            <person name="Lail K."/>
            <person name="Amirebrahimi M."/>
            <person name="Labutti K."/>
            <person name="Lipzen A."/>
            <person name="Riley R."/>
            <person name="Barry K."/>
            <person name="Henrissat B."/>
            <person name="Grigoriev I.V."/>
            <person name="Herr J.R."/>
            <person name="Aime M.C."/>
        </authorList>
    </citation>
    <scope>NUCLEOTIDE SEQUENCE</scope>
    <source>
        <strain evidence="2">MCA 3950</strain>
    </source>
</reference>
<sequence>MTSIQLKGEYSPRKLPWPLPIPKPSACENCTHLPQSKGGDSLQSLFNNATHNGSGMNVNINATIAPTFGHSICPEAAYLSHSDVASTPGVTNWFDSLWTPLFLTEQPTQNTMVKGSSMADVLIDQPIFPAHLLLSQPLWPAIDHPPNIDGRFHGKPFNPHQTRTLVVPSSPSQSTASNPRVHALESEITSFDCAQRVNSHRAALSPMSIQPTNEEDAPVPSFRCPWSKCTLRFMSPEEAFLHAVHHPGRRTLICPHTGCPYTSVRIADVKRHCRTASHGQPASFLCRGCKRMFTRKDAVRRHQLQSAKDPQCVAYAGSDAGVGIGGKRGWRRQ</sequence>
<dbReference type="OrthoDB" id="8922241at2759"/>
<feature type="domain" description="C2H2-type" evidence="1">
    <location>
        <begin position="224"/>
        <end position="246"/>
    </location>
</feature>
<name>A0A9P7VWG4_9AGAR</name>
<dbReference type="GeneID" id="66104462"/>
<protein>
    <recommendedName>
        <fullName evidence="1">C2H2-type domain-containing protein</fullName>
    </recommendedName>
</protein>
<dbReference type="Gene3D" id="3.30.160.60">
    <property type="entry name" value="Classic Zinc Finger"/>
    <property type="match status" value="1"/>
</dbReference>
<gene>
    <name evidence="2" type="ORF">BT62DRAFT_757273</name>
</gene>
<comment type="caution">
    <text evidence="2">The sequence shown here is derived from an EMBL/GenBank/DDBJ whole genome shotgun (WGS) entry which is preliminary data.</text>
</comment>
<accession>A0A9P7VWG4</accession>
<dbReference type="SMART" id="SM00355">
    <property type="entry name" value="ZnF_C2H2"/>
    <property type="match status" value="3"/>
</dbReference>
<dbReference type="InterPro" id="IPR013087">
    <property type="entry name" value="Znf_C2H2_type"/>
</dbReference>
<dbReference type="RefSeq" id="XP_043041672.1">
    <property type="nucleotide sequence ID" value="XM_043182166.1"/>
</dbReference>
<keyword evidence="3" id="KW-1185">Reference proteome</keyword>
<dbReference type="EMBL" id="MU250530">
    <property type="protein sequence ID" value="KAG7448172.1"/>
    <property type="molecule type" value="Genomic_DNA"/>
</dbReference>
<dbReference type="Proteomes" id="UP000812287">
    <property type="component" value="Unassembled WGS sequence"/>
</dbReference>
<evidence type="ECO:0000259" key="1">
    <source>
        <dbReference type="PROSITE" id="PS00028"/>
    </source>
</evidence>
<organism evidence="2 3">
    <name type="scientific">Guyanagaster necrorhizus</name>
    <dbReference type="NCBI Taxonomy" id="856835"/>
    <lineage>
        <taxon>Eukaryota</taxon>
        <taxon>Fungi</taxon>
        <taxon>Dikarya</taxon>
        <taxon>Basidiomycota</taxon>
        <taxon>Agaricomycotina</taxon>
        <taxon>Agaricomycetes</taxon>
        <taxon>Agaricomycetidae</taxon>
        <taxon>Agaricales</taxon>
        <taxon>Marasmiineae</taxon>
        <taxon>Physalacriaceae</taxon>
        <taxon>Guyanagaster</taxon>
    </lineage>
</organism>
<evidence type="ECO:0000313" key="3">
    <source>
        <dbReference type="Proteomes" id="UP000812287"/>
    </source>
</evidence>
<proteinExistence type="predicted"/>